<dbReference type="RefSeq" id="WP_011245149.1">
    <property type="nucleotide sequence ID" value="NZ_CP174174.1"/>
</dbReference>
<protein>
    <submittedName>
        <fullName evidence="1">AAA family ATPase</fullName>
    </submittedName>
</protein>
<comment type="caution">
    <text evidence="1">The sequence shown here is derived from an EMBL/GenBank/DDBJ whole genome shotgun (WGS) entry which is preliminary data.</text>
</comment>
<dbReference type="EMBL" id="NPCC01000036">
    <property type="protein sequence ID" value="PAE87284.1"/>
    <property type="molecule type" value="Genomic_DNA"/>
</dbReference>
<proteinExistence type="predicted"/>
<gene>
    <name evidence="1" type="ORF">CHH72_19070</name>
</gene>
<evidence type="ECO:0000313" key="1">
    <source>
        <dbReference type="EMBL" id="PAE87284.1"/>
    </source>
</evidence>
<evidence type="ECO:0000313" key="2">
    <source>
        <dbReference type="Proteomes" id="UP000216207"/>
    </source>
</evidence>
<accession>A0A268NUX6</accession>
<dbReference type="Gene3D" id="3.40.50.300">
    <property type="entry name" value="P-loop containing nucleotide triphosphate hydrolases"/>
    <property type="match status" value="1"/>
</dbReference>
<dbReference type="PANTHER" id="PTHR37816">
    <property type="entry name" value="YALI0E33011P"/>
    <property type="match status" value="1"/>
</dbReference>
<reference evidence="1 2" key="1">
    <citation type="submission" date="2017-07" db="EMBL/GenBank/DDBJ databases">
        <title>Isolation and whole genome analysis of endospore-forming bacteria from heroin.</title>
        <authorList>
            <person name="Kalinowski J."/>
            <person name="Ahrens B."/>
            <person name="Al-Dilaimi A."/>
            <person name="Winkler A."/>
            <person name="Wibberg D."/>
            <person name="Schleenbecker U."/>
            <person name="Ruckert C."/>
            <person name="Wolfel R."/>
            <person name="Grass G."/>
        </authorList>
    </citation>
    <scope>NUCLEOTIDE SEQUENCE [LARGE SCALE GENOMIC DNA]</scope>
    <source>
        <strain evidence="1 2">7539</strain>
    </source>
</reference>
<dbReference type="OMA" id="WIWEYPN"/>
<dbReference type="InterPro" id="IPR027417">
    <property type="entry name" value="P-loop_NTPase"/>
</dbReference>
<sequence>MNRIVVIGSAGSGKSTLSRKLSERLSLPVIHLDRFYWKPNWTPTPNDEWDAFLKDAVSQNKWIIDGNYSRTLDMRLHEGDAVIFLDMPRLLCIYRIIKRRVIYHGKTRPDLNEDCPEKLDWAFFVWVWNYKKRSRPKVIQALEQVKERKRIVILKTRKDVQRFLDQVNENGRF</sequence>
<dbReference type="AlphaFoldDB" id="A0A268NUX6"/>
<organism evidence="1 2">
    <name type="scientific">Shouchella clausii</name>
    <name type="common">Alkalihalobacillus clausii</name>
    <dbReference type="NCBI Taxonomy" id="79880"/>
    <lineage>
        <taxon>Bacteria</taxon>
        <taxon>Bacillati</taxon>
        <taxon>Bacillota</taxon>
        <taxon>Bacilli</taxon>
        <taxon>Bacillales</taxon>
        <taxon>Bacillaceae</taxon>
        <taxon>Shouchella</taxon>
    </lineage>
</organism>
<dbReference type="SUPFAM" id="SSF52540">
    <property type="entry name" value="P-loop containing nucleoside triphosphate hydrolases"/>
    <property type="match status" value="1"/>
</dbReference>
<name>A0A268NUX6_SHOCL</name>
<dbReference type="NCBIfam" id="NF005994">
    <property type="entry name" value="PRK08118.1"/>
    <property type="match status" value="1"/>
</dbReference>
<dbReference type="PANTHER" id="PTHR37816:SF3">
    <property type="entry name" value="MODULATES DNA TOPOLOGY"/>
    <property type="match status" value="1"/>
</dbReference>
<dbReference type="InterPro" id="IPR052922">
    <property type="entry name" value="Cytidylate_Kinase-2"/>
</dbReference>
<dbReference type="Proteomes" id="UP000216207">
    <property type="component" value="Unassembled WGS sequence"/>
</dbReference>